<protein>
    <recommendedName>
        <fullName evidence="10">ABC transporter domain-containing protein</fullName>
    </recommendedName>
</protein>
<organism evidence="11 12">
    <name type="scientific">Paspalum notatum var. saurae</name>
    <dbReference type="NCBI Taxonomy" id="547442"/>
    <lineage>
        <taxon>Eukaryota</taxon>
        <taxon>Viridiplantae</taxon>
        <taxon>Streptophyta</taxon>
        <taxon>Embryophyta</taxon>
        <taxon>Tracheophyta</taxon>
        <taxon>Spermatophyta</taxon>
        <taxon>Magnoliopsida</taxon>
        <taxon>Liliopsida</taxon>
        <taxon>Poales</taxon>
        <taxon>Poaceae</taxon>
        <taxon>PACMAD clade</taxon>
        <taxon>Panicoideae</taxon>
        <taxon>Andropogonodae</taxon>
        <taxon>Paspaleae</taxon>
        <taxon>Paspalinae</taxon>
        <taxon>Paspalum</taxon>
    </lineage>
</organism>
<comment type="subcellular location">
    <subcellularLocation>
        <location evidence="1">Membrane</location>
        <topology evidence="1">Multi-pass membrane protein</topology>
    </subcellularLocation>
</comment>
<keyword evidence="3 9" id="KW-0812">Transmembrane</keyword>
<evidence type="ECO:0000256" key="8">
    <source>
        <dbReference type="SAM" id="MobiDB-lite"/>
    </source>
</evidence>
<dbReference type="PANTHER" id="PTHR48041:SF73">
    <property type="entry name" value="ABC TRANSPORTER G FAMILY MEMBER STR"/>
    <property type="match status" value="1"/>
</dbReference>
<dbReference type="InterPro" id="IPR050352">
    <property type="entry name" value="ABCG_transporters"/>
</dbReference>
<feature type="region of interest" description="Disordered" evidence="8">
    <location>
        <begin position="91"/>
        <end position="112"/>
    </location>
</feature>
<evidence type="ECO:0000256" key="3">
    <source>
        <dbReference type="ARBA" id="ARBA00022692"/>
    </source>
</evidence>
<dbReference type="PANTHER" id="PTHR48041">
    <property type="entry name" value="ABC TRANSPORTER G FAMILY MEMBER 28"/>
    <property type="match status" value="1"/>
</dbReference>
<evidence type="ECO:0000256" key="6">
    <source>
        <dbReference type="ARBA" id="ARBA00022989"/>
    </source>
</evidence>
<name>A0AAQ3UM52_PASNO</name>
<keyword evidence="7 9" id="KW-0472">Membrane</keyword>
<proteinExistence type="predicted"/>
<gene>
    <name evidence="11" type="ORF">U9M48_040140</name>
</gene>
<dbReference type="GO" id="GO:0016887">
    <property type="term" value="F:ATP hydrolysis activity"/>
    <property type="evidence" value="ECO:0007669"/>
    <property type="project" value="InterPro"/>
</dbReference>
<dbReference type="PROSITE" id="PS50893">
    <property type="entry name" value="ABC_TRANSPORTER_2"/>
    <property type="match status" value="1"/>
</dbReference>
<dbReference type="Pfam" id="PF19055">
    <property type="entry name" value="ABC2_membrane_7"/>
    <property type="match status" value="1"/>
</dbReference>
<dbReference type="PROSITE" id="PS00211">
    <property type="entry name" value="ABC_TRANSPORTER_1"/>
    <property type="match status" value="1"/>
</dbReference>
<evidence type="ECO:0000256" key="5">
    <source>
        <dbReference type="ARBA" id="ARBA00022840"/>
    </source>
</evidence>
<feature type="region of interest" description="Disordered" evidence="8">
    <location>
        <begin position="421"/>
        <end position="440"/>
    </location>
</feature>
<feature type="region of interest" description="Disordered" evidence="8">
    <location>
        <begin position="527"/>
        <end position="576"/>
    </location>
</feature>
<feature type="transmembrane region" description="Helical" evidence="9">
    <location>
        <begin position="735"/>
        <end position="759"/>
    </location>
</feature>
<dbReference type="GO" id="GO:0005524">
    <property type="term" value="F:ATP binding"/>
    <property type="evidence" value="ECO:0007669"/>
    <property type="project" value="UniProtKB-KW"/>
</dbReference>
<dbReference type="Proteomes" id="UP001341281">
    <property type="component" value="Chromosome 09"/>
</dbReference>
<sequence>MHRQQQQYEATGARRAGREQANGGHRAAAEMAAAGGHRTERAERPAGHRMERAERQQATHATERAAGDARRAAEVPGLRKKSLESLLDAAGDARGGQQQQHKQRGGDHGVPVRPVPATGEKVVNFPGQGLEFKELSYSVIKKQKKDGVKVKKEVYLLNDISGQALRGQVTAILGPSGAGKSTFLDALAGRIAKGSLEGSVSIDGRPVTTSYMKQISSYVMQDDQLFPMLTVLETLRFAAEVRLPPSLSRAEKLKRVWELIEQLGLQLSECQKYQTTAHTYIGDEGIRGVSGGERRRVSIGIDIIHKPSLLFLDEPTSGLDSTSAYSVVEKVKEIAKEGSIVLMTIHQPSFRIQMLLDRIVILARGRLIYLGSPVTLPTYLAGFGRPVPDGENSIEYLLDVIKEYDESTLGLEPLVAYQRDGSKPNEAAKTPIPKTPRTPYQKSVQFRQIQLKSNQFSVTTATPHANPFSNFESYNIDDEEEDFDNSLERKAQTPLHTGTSTYHPRLASQFYKDFSVWVYHGVTGTPHRKPTWTPARTPSRTPMSSYQRSRMATPHHPPPPSHHPPPPSPHEPVFKPEEPTYHEYQLDMEPLDAPEVGPKFANPWIREVAVLSWRTALNVVRTPELFLSREIVLTVMALILSTLFHRLSDANFTTINRLLNFYIFAVCLVFFSSNDAVPTFIQERFIFIRERSHNAYRASSYVISSLIVYLPFFAIQGFTFAVITKFMLHLQSSLVNFWIILFASLITTNAYVMLVSALVPSYITGYAVVIATTALFFLTCGFFLKRTKIPIAWRWLHYISAIKYPFEALLVNEFDSNRCYVGTPNELSPGPLGQVPNLNLTSATCPLKGKDVLSAMDITTDNIWIDIAILLAWGVLYRLFFYVVLRFYSKNERK</sequence>
<reference evidence="11 12" key="1">
    <citation type="submission" date="2024-02" db="EMBL/GenBank/DDBJ databases">
        <title>High-quality chromosome-scale genome assembly of Pensacola bahiagrass (Paspalum notatum Flugge var. saurae).</title>
        <authorList>
            <person name="Vega J.M."/>
            <person name="Podio M."/>
            <person name="Orjuela J."/>
            <person name="Siena L.A."/>
            <person name="Pessino S.C."/>
            <person name="Combes M.C."/>
            <person name="Mariac C."/>
            <person name="Albertini E."/>
            <person name="Pupilli F."/>
            <person name="Ortiz J.P.A."/>
            <person name="Leblanc O."/>
        </authorList>
    </citation>
    <scope>NUCLEOTIDE SEQUENCE [LARGE SCALE GENOMIC DNA]</scope>
    <source>
        <strain evidence="11">R1</strain>
        <tissue evidence="11">Leaf</tissue>
    </source>
</reference>
<feature type="compositionally biased region" description="Pro residues" evidence="8">
    <location>
        <begin position="555"/>
        <end position="570"/>
    </location>
</feature>
<accession>A0AAQ3UM52</accession>
<feature type="compositionally biased region" description="Low complexity" evidence="8">
    <location>
        <begin position="91"/>
        <end position="100"/>
    </location>
</feature>
<dbReference type="AlphaFoldDB" id="A0AAQ3UM52"/>
<dbReference type="InterPro" id="IPR027417">
    <property type="entry name" value="P-loop_NTPase"/>
</dbReference>
<feature type="transmembrane region" description="Helical" evidence="9">
    <location>
        <begin position="659"/>
        <end position="681"/>
    </location>
</feature>
<dbReference type="CDD" id="cd03213">
    <property type="entry name" value="ABCG_EPDR"/>
    <property type="match status" value="1"/>
</dbReference>
<feature type="transmembrane region" description="Helical" evidence="9">
    <location>
        <begin position="701"/>
        <end position="723"/>
    </location>
</feature>
<evidence type="ECO:0000256" key="2">
    <source>
        <dbReference type="ARBA" id="ARBA00022448"/>
    </source>
</evidence>
<keyword evidence="6 9" id="KW-1133">Transmembrane helix</keyword>
<feature type="compositionally biased region" description="Basic and acidic residues" evidence="8">
    <location>
        <begin position="37"/>
        <end position="73"/>
    </location>
</feature>
<dbReference type="Pfam" id="PF01061">
    <property type="entry name" value="ABC2_membrane"/>
    <property type="match status" value="1"/>
</dbReference>
<evidence type="ECO:0000256" key="1">
    <source>
        <dbReference type="ARBA" id="ARBA00004141"/>
    </source>
</evidence>
<feature type="region of interest" description="Disordered" evidence="8">
    <location>
        <begin position="1"/>
        <end position="79"/>
    </location>
</feature>
<dbReference type="InterPro" id="IPR017871">
    <property type="entry name" value="ABC_transporter-like_CS"/>
</dbReference>
<dbReference type="InterPro" id="IPR003439">
    <property type="entry name" value="ABC_transporter-like_ATP-bd"/>
</dbReference>
<evidence type="ECO:0000313" key="11">
    <source>
        <dbReference type="EMBL" id="WVZ94219.1"/>
    </source>
</evidence>
<keyword evidence="2" id="KW-0813">Transport</keyword>
<feature type="transmembrane region" description="Helical" evidence="9">
    <location>
        <begin position="863"/>
        <end position="885"/>
    </location>
</feature>
<dbReference type="InterPro" id="IPR013525">
    <property type="entry name" value="ABC2_TM"/>
</dbReference>
<feature type="domain" description="ABC transporter" evidence="10">
    <location>
        <begin position="130"/>
        <end position="389"/>
    </location>
</feature>
<evidence type="ECO:0000313" key="12">
    <source>
        <dbReference type="Proteomes" id="UP001341281"/>
    </source>
</evidence>
<dbReference type="SMART" id="SM00382">
    <property type="entry name" value="AAA"/>
    <property type="match status" value="1"/>
</dbReference>
<dbReference type="SUPFAM" id="SSF52540">
    <property type="entry name" value="P-loop containing nucleoside triphosphate hydrolases"/>
    <property type="match status" value="1"/>
</dbReference>
<evidence type="ECO:0000256" key="9">
    <source>
        <dbReference type="SAM" id="Phobius"/>
    </source>
</evidence>
<keyword evidence="5" id="KW-0067">ATP-binding</keyword>
<evidence type="ECO:0000256" key="7">
    <source>
        <dbReference type="ARBA" id="ARBA00023136"/>
    </source>
</evidence>
<feature type="transmembrane region" description="Helical" evidence="9">
    <location>
        <begin position="765"/>
        <end position="784"/>
    </location>
</feature>
<dbReference type="InterPro" id="IPR003593">
    <property type="entry name" value="AAA+_ATPase"/>
</dbReference>
<feature type="transmembrane region" description="Helical" evidence="9">
    <location>
        <begin position="626"/>
        <end position="647"/>
    </location>
</feature>
<dbReference type="Pfam" id="PF00005">
    <property type="entry name" value="ABC_tran"/>
    <property type="match status" value="1"/>
</dbReference>
<dbReference type="EMBL" id="CP144753">
    <property type="protein sequence ID" value="WVZ94219.1"/>
    <property type="molecule type" value="Genomic_DNA"/>
</dbReference>
<evidence type="ECO:0000259" key="10">
    <source>
        <dbReference type="PROSITE" id="PS50893"/>
    </source>
</evidence>
<evidence type="ECO:0000256" key="4">
    <source>
        <dbReference type="ARBA" id="ARBA00022741"/>
    </source>
</evidence>
<dbReference type="InterPro" id="IPR043926">
    <property type="entry name" value="ABCG_dom"/>
</dbReference>
<keyword evidence="12" id="KW-1185">Reference proteome</keyword>
<dbReference type="Gene3D" id="3.40.50.300">
    <property type="entry name" value="P-loop containing nucleotide triphosphate hydrolases"/>
    <property type="match status" value="1"/>
</dbReference>
<feature type="compositionally biased region" description="Polar residues" evidence="8">
    <location>
        <begin position="534"/>
        <end position="550"/>
    </location>
</feature>
<dbReference type="GO" id="GO:0140359">
    <property type="term" value="F:ABC-type transporter activity"/>
    <property type="evidence" value="ECO:0007669"/>
    <property type="project" value="InterPro"/>
</dbReference>
<feature type="compositionally biased region" description="Low complexity" evidence="8">
    <location>
        <begin position="21"/>
        <end position="36"/>
    </location>
</feature>
<keyword evidence="4" id="KW-0547">Nucleotide-binding</keyword>
<dbReference type="GO" id="GO:0016020">
    <property type="term" value="C:membrane"/>
    <property type="evidence" value="ECO:0007669"/>
    <property type="project" value="UniProtKB-SubCell"/>
</dbReference>